<reference evidence="11" key="2">
    <citation type="journal article" date="2020" name="Microorganisms">
        <title>Osmotic Adaptation and Compatible Solute Biosynthesis of Phototrophic Bacteria as Revealed from Genome Analyses.</title>
        <authorList>
            <person name="Imhoff J.F."/>
            <person name="Rahn T."/>
            <person name="Kunzel S."/>
            <person name="Keller A."/>
            <person name="Neulinger S.C."/>
        </authorList>
    </citation>
    <scope>NUCLEOTIDE SEQUENCE</scope>
    <source>
        <strain evidence="11">IM 151</strain>
    </source>
</reference>
<dbReference type="EMBL" id="NRRU01000040">
    <property type="protein sequence ID" value="MBK1713528.1"/>
    <property type="molecule type" value="Genomic_DNA"/>
</dbReference>
<evidence type="ECO:0000313" key="12">
    <source>
        <dbReference type="Proteomes" id="UP001041814"/>
    </source>
</evidence>
<evidence type="ECO:0000256" key="3">
    <source>
        <dbReference type="ARBA" id="ARBA00022679"/>
    </source>
</evidence>
<comment type="catalytic activity">
    <reaction evidence="9">
        <text>acetate + ATP = acetyl phosphate + ADP</text>
        <dbReference type="Rhea" id="RHEA:11352"/>
        <dbReference type="ChEBI" id="CHEBI:22191"/>
        <dbReference type="ChEBI" id="CHEBI:30089"/>
        <dbReference type="ChEBI" id="CHEBI:30616"/>
        <dbReference type="ChEBI" id="CHEBI:456216"/>
        <dbReference type="EC" id="2.7.2.1"/>
    </reaction>
</comment>
<keyword evidence="3 9" id="KW-0808">Transferase</keyword>
<accession>A0ABS1DVK3</accession>
<name>A0ABS1DVK3_RUBGE</name>
<comment type="similarity">
    <text evidence="1 9 10">Belongs to the acetokinase family.</text>
</comment>
<feature type="binding site" evidence="9">
    <location>
        <position position="12"/>
    </location>
    <ligand>
        <name>Mg(2+)</name>
        <dbReference type="ChEBI" id="CHEBI:18420"/>
    </ligand>
</feature>
<keyword evidence="2 9" id="KW-0963">Cytoplasm</keyword>
<evidence type="ECO:0000256" key="2">
    <source>
        <dbReference type="ARBA" id="ARBA00022490"/>
    </source>
</evidence>
<comment type="cofactor">
    <cofactor evidence="9">
        <name>Mg(2+)</name>
        <dbReference type="ChEBI" id="CHEBI:18420"/>
    </cofactor>
    <cofactor evidence="9">
        <name>Mn(2+)</name>
        <dbReference type="ChEBI" id="CHEBI:29035"/>
    </cofactor>
    <text evidence="9">Mg(2+). Can also accept Mn(2+).</text>
</comment>
<feature type="binding site" evidence="9">
    <location>
        <begin position="330"/>
        <end position="334"/>
    </location>
    <ligand>
        <name>ATP</name>
        <dbReference type="ChEBI" id="CHEBI:30616"/>
    </ligand>
</feature>
<feature type="site" description="Transition state stabilizer" evidence="9">
    <location>
        <position position="240"/>
    </location>
</feature>
<sequence>MPISSPLTLVVNCGSSSLKFALFDPAEPAALISGLAECLDAPDARIRFDADGERITTQLDGGGHRQALDALLAFVGARGLLERIAAVGHRVVHGGERFTRSVEITPEVLQDIEACSALAPLHNPANLIGIRAAIAALPQARQVAVFDTAFHQTMPREAYLYALPQQYRRELGVRRYGFHGTSHRYVAGRAIEQLELDPQDNGLVILHLGNGASATAIRNGVSVDTSMGLTPVEGLVMGTRSGDVDAGALLYIARRAGLDLDGVDALVNKKSGLLGLSELSNDCRTLEAAAAEGHEGAQAALEVFTYRIAKTVGALATALPRLDAVVFTGGIGENSATVRAAVLKRLAIFGLDVDEERNRVTRGGATGVVSRSHKPSALVVPTDEEGTIARDTAAIAFGGAAASSEMEAA</sequence>
<dbReference type="InterPro" id="IPR023865">
    <property type="entry name" value="Aliphatic_acid_kinase_CS"/>
</dbReference>
<organism evidence="11 12">
    <name type="scientific">Rubrivivax gelatinosus</name>
    <name type="common">Rhodocyclus gelatinosus</name>
    <name type="synonym">Rhodopseudomonas gelatinosa</name>
    <dbReference type="NCBI Taxonomy" id="28068"/>
    <lineage>
        <taxon>Bacteria</taxon>
        <taxon>Pseudomonadati</taxon>
        <taxon>Pseudomonadota</taxon>
        <taxon>Betaproteobacteria</taxon>
        <taxon>Burkholderiales</taxon>
        <taxon>Sphaerotilaceae</taxon>
        <taxon>Rubrivivax</taxon>
    </lineage>
</organism>
<dbReference type="InterPro" id="IPR004372">
    <property type="entry name" value="Ac/propionate_kinase"/>
</dbReference>
<evidence type="ECO:0000256" key="9">
    <source>
        <dbReference type="HAMAP-Rule" id="MF_00020"/>
    </source>
</evidence>
<evidence type="ECO:0000256" key="7">
    <source>
        <dbReference type="ARBA" id="ARBA00022840"/>
    </source>
</evidence>
<gene>
    <name evidence="9" type="primary">ackA</name>
    <name evidence="11" type="ORF">CKO43_12145</name>
</gene>
<keyword evidence="6 9" id="KW-0418">Kinase</keyword>
<dbReference type="PIRSF" id="PIRSF000722">
    <property type="entry name" value="Acetate_prop_kin"/>
    <property type="match status" value="1"/>
</dbReference>
<evidence type="ECO:0000256" key="5">
    <source>
        <dbReference type="ARBA" id="ARBA00022741"/>
    </source>
</evidence>
<dbReference type="Pfam" id="PF00871">
    <property type="entry name" value="Acetate_kinase"/>
    <property type="match status" value="1"/>
</dbReference>
<evidence type="ECO:0000313" key="11">
    <source>
        <dbReference type="EMBL" id="MBK1713528.1"/>
    </source>
</evidence>
<dbReference type="HAMAP" id="MF_00020">
    <property type="entry name" value="Acetate_kinase"/>
    <property type="match status" value="1"/>
</dbReference>
<comment type="function">
    <text evidence="9">Catalyzes the formation of acetyl phosphate from acetate and ATP. Can also catalyze the reverse reaction.</text>
</comment>
<keyword evidence="4 9" id="KW-0479">Metal-binding</keyword>
<dbReference type="InterPro" id="IPR043129">
    <property type="entry name" value="ATPase_NBD"/>
</dbReference>
<keyword evidence="12" id="KW-1185">Reference proteome</keyword>
<feature type="active site" description="Proton donor/acceptor" evidence="9">
    <location>
        <position position="147"/>
    </location>
</feature>
<evidence type="ECO:0000256" key="8">
    <source>
        <dbReference type="ARBA" id="ARBA00022842"/>
    </source>
</evidence>
<feature type="binding site" evidence="9">
    <location>
        <begin position="282"/>
        <end position="284"/>
    </location>
    <ligand>
        <name>ATP</name>
        <dbReference type="ChEBI" id="CHEBI:30616"/>
    </ligand>
</feature>
<feature type="binding site" evidence="9">
    <location>
        <position position="90"/>
    </location>
    <ligand>
        <name>substrate</name>
    </ligand>
</feature>
<dbReference type="GO" id="GO:0008776">
    <property type="term" value="F:acetate kinase activity"/>
    <property type="evidence" value="ECO:0007669"/>
    <property type="project" value="UniProtKB-EC"/>
</dbReference>
<dbReference type="NCBIfam" id="TIGR00016">
    <property type="entry name" value="ackA"/>
    <property type="match status" value="1"/>
</dbReference>
<dbReference type="PANTHER" id="PTHR21060:SF21">
    <property type="entry name" value="ACETATE KINASE"/>
    <property type="match status" value="1"/>
</dbReference>
<evidence type="ECO:0000256" key="6">
    <source>
        <dbReference type="ARBA" id="ARBA00022777"/>
    </source>
</evidence>
<keyword evidence="5 9" id="KW-0547">Nucleotide-binding</keyword>
<dbReference type="SUPFAM" id="SSF53067">
    <property type="entry name" value="Actin-like ATPase domain"/>
    <property type="match status" value="2"/>
</dbReference>
<dbReference type="PROSITE" id="PS01076">
    <property type="entry name" value="ACETATE_KINASE_2"/>
    <property type="match status" value="1"/>
</dbReference>
<evidence type="ECO:0000256" key="10">
    <source>
        <dbReference type="RuleBase" id="RU003835"/>
    </source>
</evidence>
<comment type="subunit">
    <text evidence="9">Homodimer.</text>
</comment>
<comment type="pathway">
    <text evidence="9">Metabolic intermediate biosynthesis; acetyl-CoA biosynthesis; acetyl-CoA from acetate: step 1/2.</text>
</comment>
<feature type="site" description="Transition state stabilizer" evidence="9">
    <location>
        <position position="179"/>
    </location>
</feature>
<keyword evidence="7 9" id="KW-0067">ATP-binding</keyword>
<dbReference type="PRINTS" id="PR00471">
    <property type="entry name" value="ACETATEKNASE"/>
</dbReference>
<feature type="binding site" evidence="9">
    <location>
        <begin position="207"/>
        <end position="211"/>
    </location>
    <ligand>
        <name>ATP</name>
        <dbReference type="ChEBI" id="CHEBI:30616"/>
    </ligand>
</feature>
<keyword evidence="8 9" id="KW-0460">Magnesium</keyword>
<dbReference type="InterPro" id="IPR000890">
    <property type="entry name" value="Aliphatic_acid_kin_short-chain"/>
</dbReference>
<feature type="binding site" evidence="9">
    <location>
        <position position="19"/>
    </location>
    <ligand>
        <name>ATP</name>
        <dbReference type="ChEBI" id="CHEBI:30616"/>
    </ligand>
</feature>
<dbReference type="Proteomes" id="UP001041814">
    <property type="component" value="Unassembled WGS sequence"/>
</dbReference>
<dbReference type="EC" id="2.7.2.1" evidence="9"/>
<proteinExistence type="inferred from homology"/>
<comment type="subcellular location">
    <subcellularLocation>
        <location evidence="9">Cytoplasm</location>
    </subcellularLocation>
</comment>
<reference evidence="11" key="1">
    <citation type="submission" date="2017-08" db="EMBL/GenBank/DDBJ databases">
        <authorList>
            <person name="Imhoff J.F."/>
            <person name="Rahn T."/>
            <person name="Kuenzel S."/>
            <person name="Neulinger S.C."/>
        </authorList>
    </citation>
    <scope>NUCLEOTIDE SEQUENCE</scope>
    <source>
        <strain evidence="11">IM 151</strain>
    </source>
</reference>
<dbReference type="RefSeq" id="WP_200230152.1">
    <property type="nucleotide sequence ID" value="NZ_NRRT01000043.1"/>
</dbReference>
<dbReference type="PANTHER" id="PTHR21060">
    <property type="entry name" value="ACETATE KINASE"/>
    <property type="match status" value="1"/>
</dbReference>
<comment type="caution">
    <text evidence="11">The sequence shown here is derived from an EMBL/GenBank/DDBJ whole genome shotgun (WGS) entry which is preliminary data.</text>
</comment>
<dbReference type="PROSITE" id="PS01075">
    <property type="entry name" value="ACETATE_KINASE_1"/>
    <property type="match status" value="1"/>
</dbReference>
<feature type="binding site" evidence="9">
    <location>
        <position position="384"/>
    </location>
    <ligand>
        <name>Mg(2+)</name>
        <dbReference type="ChEBI" id="CHEBI:18420"/>
    </ligand>
</feature>
<dbReference type="Gene3D" id="3.30.420.40">
    <property type="match status" value="2"/>
</dbReference>
<dbReference type="CDD" id="cd24010">
    <property type="entry name" value="ASKHA_NBD_AcK_PK"/>
    <property type="match status" value="1"/>
</dbReference>
<evidence type="ECO:0000256" key="4">
    <source>
        <dbReference type="ARBA" id="ARBA00022723"/>
    </source>
</evidence>
<evidence type="ECO:0000256" key="1">
    <source>
        <dbReference type="ARBA" id="ARBA00008748"/>
    </source>
</evidence>
<protein>
    <recommendedName>
        <fullName evidence="9">Acetate kinase</fullName>
        <ecNumber evidence="9">2.7.2.1</ecNumber>
    </recommendedName>
    <alternativeName>
        <fullName evidence="9">Acetokinase</fullName>
    </alternativeName>
</protein>